<dbReference type="PANTHER" id="PTHR13847">
    <property type="entry name" value="SARCOSINE DEHYDROGENASE-RELATED"/>
    <property type="match status" value="1"/>
</dbReference>
<gene>
    <name evidence="7" type="primary">dadA</name>
    <name evidence="9" type="ORF">K8U84_00490</name>
</gene>
<comment type="function">
    <text evidence="7">Oxidative deamination of D-amino acids.</text>
</comment>
<dbReference type="Pfam" id="PF01266">
    <property type="entry name" value="DAO"/>
    <property type="match status" value="1"/>
</dbReference>
<dbReference type="HAMAP" id="MF_01202">
    <property type="entry name" value="DadA"/>
    <property type="match status" value="1"/>
</dbReference>
<dbReference type="GO" id="GO:0005886">
    <property type="term" value="C:plasma membrane"/>
    <property type="evidence" value="ECO:0007669"/>
    <property type="project" value="TreeGrafter"/>
</dbReference>
<evidence type="ECO:0000256" key="2">
    <source>
        <dbReference type="ARBA" id="ARBA00009410"/>
    </source>
</evidence>
<evidence type="ECO:0000256" key="1">
    <source>
        <dbReference type="ARBA" id="ARBA00001974"/>
    </source>
</evidence>
<dbReference type="Gene3D" id="3.50.50.60">
    <property type="entry name" value="FAD/NAD(P)-binding domain"/>
    <property type="match status" value="2"/>
</dbReference>
<evidence type="ECO:0000313" key="9">
    <source>
        <dbReference type="EMBL" id="HJH23013.1"/>
    </source>
</evidence>
<dbReference type="InterPro" id="IPR023080">
    <property type="entry name" value="DadA"/>
</dbReference>
<protein>
    <recommendedName>
        <fullName evidence="7">D-amino acid dehydrogenase</fullName>
        <ecNumber evidence="7">1.4.99.-</ecNumber>
    </recommendedName>
</protein>
<dbReference type="EC" id="1.4.99.-" evidence="7"/>
<comment type="catalytic activity">
    <reaction evidence="6 7">
        <text>a D-alpha-amino acid + A + H2O = a 2-oxocarboxylate + AH2 + NH4(+)</text>
        <dbReference type="Rhea" id="RHEA:18125"/>
        <dbReference type="ChEBI" id="CHEBI:13193"/>
        <dbReference type="ChEBI" id="CHEBI:15377"/>
        <dbReference type="ChEBI" id="CHEBI:17499"/>
        <dbReference type="ChEBI" id="CHEBI:28938"/>
        <dbReference type="ChEBI" id="CHEBI:35179"/>
        <dbReference type="ChEBI" id="CHEBI:59871"/>
    </reaction>
</comment>
<keyword evidence="5 7" id="KW-0560">Oxidoreductase</keyword>
<evidence type="ECO:0000256" key="4">
    <source>
        <dbReference type="ARBA" id="ARBA00022827"/>
    </source>
</evidence>
<dbReference type="FunFam" id="3.50.50.60:FF:000020">
    <property type="entry name" value="D-amino acid dehydrogenase"/>
    <property type="match status" value="1"/>
</dbReference>
<dbReference type="EMBL" id="DYTQ01000007">
    <property type="protein sequence ID" value="HJH23013.1"/>
    <property type="molecule type" value="Genomic_DNA"/>
</dbReference>
<dbReference type="Gene3D" id="3.30.9.10">
    <property type="entry name" value="D-Amino Acid Oxidase, subunit A, domain 2"/>
    <property type="match status" value="1"/>
</dbReference>
<dbReference type="GO" id="GO:0055130">
    <property type="term" value="P:D-alanine catabolic process"/>
    <property type="evidence" value="ECO:0007669"/>
    <property type="project" value="TreeGrafter"/>
</dbReference>
<dbReference type="InterPro" id="IPR036188">
    <property type="entry name" value="FAD/NAD-bd_sf"/>
</dbReference>
<feature type="domain" description="FAD dependent oxidoreductase" evidence="8">
    <location>
        <begin position="2"/>
        <end position="397"/>
    </location>
</feature>
<dbReference type="RefSeq" id="WP_276829722.1">
    <property type="nucleotide sequence ID" value="NZ_DYTQ01000007.1"/>
</dbReference>
<feature type="binding site" evidence="7">
    <location>
        <begin position="3"/>
        <end position="17"/>
    </location>
    <ligand>
        <name>FAD</name>
        <dbReference type="ChEBI" id="CHEBI:57692"/>
    </ligand>
</feature>
<dbReference type="NCBIfam" id="NF001933">
    <property type="entry name" value="PRK00711.1"/>
    <property type="match status" value="1"/>
</dbReference>
<evidence type="ECO:0000256" key="7">
    <source>
        <dbReference type="HAMAP-Rule" id="MF_01202"/>
    </source>
</evidence>
<sequence>MKVLVLGAGVAGVCSAYYLAKQGHSVTVIDRLEGSAMETSFGNAGQVSFGYASPWAAPGIPLKAAKWLFAEHPPFSFKPDGSLYQLQWMLKMWANCTPAHYKINKERMVRVADYSRKCLAKLREDTHIQYEARQKGTLQLFRTDEQMAASEADMRVLQEMGVAFQLLGRDQLSSAEPALELVKEKFVGGLRSPDDETGDCRLFTLALTKMAEELGVEFRFNESIQQIQRQGDTITGVISNNQLITADAYLVCLGSWSRPLLRNIAPIPVYPLKGYSITVPIADPDFAPQSTLLDESYKIALTRFDNRIRVGGMAEVAGFDKTLNPKRQATLLMVLNDLFPKASHEKTDVNFWTGLRPKTPDSVPIIGKGPAKNLYLNTGHGTLGWTMSTGSARLIADIISGNEPEIRVDDLNLSRYQ</sequence>
<comment type="cofactor">
    <cofactor evidence="1 7">
        <name>FAD</name>
        <dbReference type="ChEBI" id="CHEBI:57692"/>
    </cofactor>
</comment>
<evidence type="ECO:0000259" key="8">
    <source>
        <dbReference type="Pfam" id="PF01266"/>
    </source>
</evidence>
<keyword evidence="4 7" id="KW-0274">FAD</keyword>
<dbReference type="SUPFAM" id="SSF54373">
    <property type="entry name" value="FAD-linked reductases, C-terminal domain"/>
    <property type="match status" value="1"/>
</dbReference>
<keyword evidence="3 7" id="KW-0285">Flavoprotein</keyword>
<evidence type="ECO:0000313" key="10">
    <source>
        <dbReference type="Proteomes" id="UP000700248"/>
    </source>
</evidence>
<proteinExistence type="inferred from homology"/>
<dbReference type="GO" id="GO:0005737">
    <property type="term" value="C:cytoplasm"/>
    <property type="evidence" value="ECO:0007669"/>
    <property type="project" value="TreeGrafter"/>
</dbReference>
<dbReference type="InterPro" id="IPR006076">
    <property type="entry name" value="FAD-dep_OxRdtase"/>
</dbReference>
<reference evidence="9" key="2">
    <citation type="submission" date="2021-09" db="EMBL/GenBank/DDBJ databases">
        <authorList>
            <person name="Gilroy R."/>
        </authorList>
    </citation>
    <scope>NUCLEOTIDE SEQUENCE</scope>
    <source>
        <strain evidence="9">CHK175-13533</strain>
    </source>
</reference>
<dbReference type="PANTHER" id="PTHR13847:SF280">
    <property type="entry name" value="D-AMINO ACID DEHYDROGENASE"/>
    <property type="match status" value="1"/>
</dbReference>
<dbReference type="GO" id="GO:0008718">
    <property type="term" value="F:D-amino-acid dehydrogenase activity"/>
    <property type="evidence" value="ECO:0007669"/>
    <property type="project" value="UniProtKB-UniRule"/>
</dbReference>
<comment type="caution">
    <text evidence="9">The sequence shown here is derived from an EMBL/GenBank/DDBJ whole genome shotgun (WGS) entry which is preliminary data.</text>
</comment>
<reference evidence="9" key="1">
    <citation type="journal article" date="2021" name="PeerJ">
        <title>Extensive microbial diversity within the chicken gut microbiome revealed by metagenomics and culture.</title>
        <authorList>
            <person name="Gilroy R."/>
            <person name="Ravi A."/>
            <person name="Getino M."/>
            <person name="Pursley I."/>
            <person name="Horton D.L."/>
            <person name="Alikhan N.F."/>
            <person name="Baker D."/>
            <person name="Gharbi K."/>
            <person name="Hall N."/>
            <person name="Watson M."/>
            <person name="Adriaenssens E.M."/>
            <person name="Foster-Nyarko E."/>
            <person name="Jarju S."/>
            <person name="Secka A."/>
            <person name="Antonio M."/>
            <person name="Oren A."/>
            <person name="Chaudhuri R.R."/>
            <person name="La Ragione R."/>
            <person name="Hildebrand F."/>
            <person name="Pallen M.J."/>
        </authorList>
    </citation>
    <scope>NUCLEOTIDE SEQUENCE</scope>
    <source>
        <strain evidence="9">CHK175-13533</strain>
    </source>
</reference>
<evidence type="ECO:0000256" key="6">
    <source>
        <dbReference type="ARBA" id="ARBA00047884"/>
    </source>
</evidence>
<dbReference type="Proteomes" id="UP000700248">
    <property type="component" value="Unassembled WGS sequence"/>
</dbReference>
<comment type="similarity">
    <text evidence="2 7">Belongs to the DadA oxidoreductase family.</text>
</comment>
<evidence type="ECO:0000256" key="3">
    <source>
        <dbReference type="ARBA" id="ARBA00022630"/>
    </source>
</evidence>
<dbReference type="AlphaFoldDB" id="A0A9D3A9D9"/>
<organism evidence="9 10">
    <name type="scientific">Paenalcaligenes hominis</name>
    <dbReference type="NCBI Taxonomy" id="643674"/>
    <lineage>
        <taxon>Bacteria</taxon>
        <taxon>Pseudomonadati</taxon>
        <taxon>Pseudomonadota</taxon>
        <taxon>Betaproteobacteria</taxon>
        <taxon>Burkholderiales</taxon>
        <taxon>Alcaligenaceae</taxon>
        <taxon>Paenalcaligenes</taxon>
    </lineage>
</organism>
<dbReference type="SUPFAM" id="SSF51905">
    <property type="entry name" value="FAD/NAD(P)-binding domain"/>
    <property type="match status" value="1"/>
</dbReference>
<name>A0A9D3A9D9_9BURK</name>
<evidence type="ECO:0000256" key="5">
    <source>
        <dbReference type="ARBA" id="ARBA00023002"/>
    </source>
</evidence>
<accession>A0A9D3A9D9</accession>